<evidence type="ECO:0000313" key="1">
    <source>
        <dbReference type="EMBL" id="RGU34440.1"/>
    </source>
</evidence>
<protein>
    <submittedName>
        <fullName evidence="1">Uncharacterized protein</fullName>
    </submittedName>
</protein>
<comment type="caution">
    <text evidence="1">The sequence shown here is derived from an EMBL/GenBank/DDBJ whole genome shotgun (WGS) entry which is preliminary data.</text>
</comment>
<dbReference type="EMBL" id="QRXV01000037">
    <property type="protein sequence ID" value="RGU34440.1"/>
    <property type="molecule type" value="Genomic_DNA"/>
</dbReference>
<gene>
    <name evidence="1" type="ORF">DWW83_20940</name>
</gene>
<proteinExistence type="predicted"/>
<organism evidence="1 2">
    <name type="scientific">Bacteroides uniformis</name>
    <dbReference type="NCBI Taxonomy" id="820"/>
    <lineage>
        <taxon>Bacteria</taxon>
        <taxon>Pseudomonadati</taxon>
        <taxon>Bacteroidota</taxon>
        <taxon>Bacteroidia</taxon>
        <taxon>Bacteroidales</taxon>
        <taxon>Bacteroidaceae</taxon>
        <taxon>Bacteroides</taxon>
    </lineage>
</organism>
<dbReference type="AlphaFoldDB" id="A0A412SA37"/>
<evidence type="ECO:0000313" key="2">
    <source>
        <dbReference type="Proteomes" id="UP000284022"/>
    </source>
</evidence>
<dbReference type="RefSeq" id="WP_117922945.1">
    <property type="nucleotide sequence ID" value="NZ_QRXV01000037.1"/>
</dbReference>
<accession>A0A412SA37</accession>
<name>A0A412SA37_BACUN</name>
<sequence length="86" mass="9925">MRVDLKKKMINGYEVGKLLANLHKISKELDKPFDAPEVLLAYSEQNNGVNEELSIYVIHPIYFPPEDCSYDKNELIIYPNNPFSPL</sequence>
<reference evidence="1 2" key="1">
    <citation type="submission" date="2018-08" db="EMBL/GenBank/DDBJ databases">
        <title>A genome reference for cultivated species of the human gut microbiota.</title>
        <authorList>
            <person name="Zou Y."/>
            <person name="Xue W."/>
            <person name="Luo G."/>
        </authorList>
    </citation>
    <scope>NUCLEOTIDE SEQUENCE [LARGE SCALE GENOMIC DNA]</scope>
    <source>
        <strain evidence="1 2">AF17-20</strain>
    </source>
</reference>
<dbReference type="Proteomes" id="UP000284022">
    <property type="component" value="Unassembled WGS sequence"/>
</dbReference>